<dbReference type="Gene3D" id="1.10.10.60">
    <property type="entry name" value="Homeodomain-like"/>
    <property type="match status" value="2"/>
</dbReference>
<gene>
    <name evidence="6" type="ORF">ICN82_08315</name>
</gene>
<dbReference type="PROSITE" id="PS00041">
    <property type="entry name" value="HTH_ARAC_FAMILY_1"/>
    <property type="match status" value="1"/>
</dbReference>
<dbReference type="GO" id="GO:0043565">
    <property type="term" value="F:sequence-specific DNA binding"/>
    <property type="evidence" value="ECO:0007669"/>
    <property type="project" value="InterPro"/>
</dbReference>
<evidence type="ECO:0000256" key="2">
    <source>
        <dbReference type="ARBA" id="ARBA00023125"/>
    </source>
</evidence>
<reference evidence="6" key="1">
    <citation type="submission" date="2020-09" db="EMBL/GenBank/DDBJ databases">
        <title>A novel bacterium of genus Mangrovicoccus, isolated from South China Sea.</title>
        <authorList>
            <person name="Huang H."/>
            <person name="Mo K."/>
            <person name="Hu Y."/>
        </authorList>
    </citation>
    <scope>NUCLEOTIDE SEQUENCE</scope>
    <source>
        <strain evidence="6">HB182678</strain>
    </source>
</reference>
<name>A0A8J6Z5N5_9RHOB</name>
<dbReference type="PRINTS" id="PR00032">
    <property type="entry name" value="HTHARAC"/>
</dbReference>
<comment type="caution">
    <text evidence="6">The sequence shown here is derived from an EMBL/GenBank/DDBJ whole genome shotgun (WGS) entry which is preliminary data.</text>
</comment>
<dbReference type="InterPro" id="IPR018062">
    <property type="entry name" value="HTH_AraC-typ_CS"/>
</dbReference>
<dbReference type="InterPro" id="IPR037923">
    <property type="entry name" value="HTH-like"/>
</dbReference>
<dbReference type="Pfam" id="PF12833">
    <property type="entry name" value="HTH_18"/>
    <property type="match status" value="1"/>
</dbReference>
<evidence type="ECO:0000256" key="3">
    <source>
        <dbReference type="ARBA" id="ARBA00023159"/>
    </source>
</evidence>
<keyword evidence="4" id="KW-0804">Transcription</keyword>
<keyword evidence="2" id="KW-0238">DNA-binding</keyword>
<dbReference type="SUPFAM" id="SSF51215">
    <property type="entry name" value="Regulatory protein AraC"/>
    <property type="match status" value="1"/>
</dbReference>
<sequence length="295" mass="33650">MDKTEHFPLSLMPMRSLSLRLSRSAIKMRHNALWRIDKLNPVHDLIMPLTGRGRYWIGGHEFTLEPGEAMLIPAYTRFRGRHDCGEEEYTGVAQHFMLDLFGRGDVITQMRLAPKARFDDWEALMPMVRHYRESTSRANTTLSQHHAFMVLLLAHLEAAFEGWQTDDTAPESQDQLSLHIMFVASRLSSDPLGAGVEDALASVPYNPDYFRRAFRDRMGMTPKKFRELKRMEFAANRLGMGLSVKETALELGFADPYFFSRMFKQYIGDSPSRYRLSKSALPPAGSDASGEPVAR</sequence>
<dbReference type="SUPFAM" id="SSF46689">
    <property type="entry name" value="Homeodomain-like"/>
    <property type="match status" value="1"/>
</dbReference>
<keyword evidence="3" id="KW-0010">Activator</keyword>
<evidence type="ECO:0000313" key="6">
    <source>
        <dbReference type="EMBL" id="MBE3638199.1"/>
    </source>
</evidence>
<protein>
    <submittedName>
        <fullName evidence="6">AraC family transcriptional regulator</fullName>
    </submittedName>
</protein>
<dbReference type="EMBL" id="JACVXA010000019">
    <property type="protein sequence ID" value="MBE3638199.1"/>
    <property type="molecule type" value="Genomic_DNA"/>
</dbReference>
<dbReference type="SMART" id="SM00342">
    <property type="entry name" value="HTH_ARAC"/>
    <property type="match status" value="1"/>
</dbReference>
<evidence type="ECO:0000256" key="1">
    <source>
        <dbReference type="ARBA" id="ARBA00023015"/>
    </source>
</evidence>
<dbReference type="InterPro" id="IPR009057">
    <property type="entry name" value="Homeodomain-like_sf"/>
</dbReference>
<feature type="domain" description="HTH araC/xylS-type" evidence="5">
    <location>
        <begin position="177"/>
        <end position="277"/>
    </location>
</feature>
<proteinExistence type="predicted"/>
<dbReference type="InterPro" id="IPR020449">
    <property type="entry name" value="Tscrpt_reg_AraC-type_HTH"/>
</dbReference>
<dbReference type="PROSITE" id="PS01124">
    <property type="entry name" value="HTH_ARAC_FAMILY_2"/>
    <property type="match status" value="1"/>
</dbReference>
<accession>A0A8J6Z5N5</accession>
<keyword evidence="7" id="KW-1185">Reference proteome</keyword>
<dbReference type="GO" id="GO:0003700">
    <property type="term" value="F:DNA-binding transcription factor activity"/>
    <property type="evidence" value="ECO:0007669"/>
    <property type="project" value="InterPro"/>
</dbReference>
<dbReference type="InterPro" id="IPR050204">
    <property type="entry name" value="AraC_XylS_family_regulators"/>
</dbReference>
<keyword evidence="1" id="KW-0805">Transcription regulation</keyword>
<organism evidence="6 7">
    <name type="scientific">Mangrovicoccus algicola</name>
    <dbReference type="NCBI Taxonomy" id="2771008"/>
    <lineage>
        <taxon>Bacteria</taxon>
        <taxon>Pseudomonadati</taxon>
        <taxon>Pseudomonadota</taxon>
        <taxon>Alphaproteobacteria</taxon>
        <taxon>Rhodobacterales</taxon>
        <taxon>Paracoccaceae</taxon>
        <taxon>Mangrovicoccus</taxon>
    </lineage>
</organism>
<dbReference type="AlphaFoldDB" id="A0A8J6Z5N5"/>
<dbReference type="Proteomes" id="UP000609121">
    <property type="component" value="Unassembled WGS sequence"/>
</dbReference>
<evidence type="ECO:0000256" key="4">
    <source>
        <dbReference type="ARBA" id="ARBA00023163"/>
    </source>
</evidence>
<dbReference type="InterPro" id="IPR018060">
    <property type="entry name" value="HTH_AraC"/>
</dbReference>
<evidence type="ECO:0000313" key="7">
    <source>
        <dbReference type="Proteomes" id="UP000609121"/>
    </source>
</evidence>
<dbReference type="PANTHER" id="PTHR46796">
    <property type="entry name" value="HTH-TYPE TRANSCRIPTIONAL ACTIVATOR RHAS-RELATED"/>
    <property type="match status" value="1"/>
</dbReference>
<dbReference type="RefSeq" id="WP_193181607.1">
    <property type="nucleotide sequence ID" value="NZ_JACVXA010000019.1"/>
</dbReference>
<evidence type="ECO:0000259" key="5">
    <source>
        <dbReference type="PROSITE" id="PS01124"/>
    </source>
</evidence>